<dbReference type="EMBL" id="HF951689">
    <property type="protein sequence ID" value="CCW34943.1"/>
    <property type="molecule type" value="Genomic_DNA"/>
</dbReference>
<dbReference type="Proteomes" id="UP000014227">
    <property type="component" value="Chromosome I"/>
</dbReference>
<dbReference type="RefSeq" id="WP_016482488.1">
    <property type="nucleotide sequence ID" value="NC_021487.1"/>
</dbReference>
<organism evidence="2 3">
    <name type="scientific">Chthonomonas calidirosea (strain DSM 23976 / ICMP 18418 / T49)</name>
    <dbReference type="NCBI Taxonomy" id="1303518"/>
    <lineage>
        <taxon>Bacteria</taxon>
        <taxon>Bacillati</taxon>
        <taxon>Armatimonadota</taxon>
        <taxon>Chthonomonadia</taxon>
        <taxon>Chthonomonadales</taxon>
        <taxon>Chthonomonadaceae</taxon>
        <taxon>Chthonomonas</taxon>
    </lineage>
</organism>
<name>S0EYI4_CHTCT</name>
<dbReference type="Gene3D" id="3.30.420.40">
    <property type="match status" value="2"/>
</dbReference>
<evidence type="ECO:0000313" key="3">
    <source>
        <dbReference type="Proteomes" id="UP000014227"/>
    </source>
</evidence>
<dbReference type="GO" id="GO:0002949">
    <property type="term" value="P:tRNA threonylcarbamoyladenosine modification"/>
    <property type="evidence" value="ECO:0007669"/>
    <property type="project" value="InterPro"/>
</dbReference>
<dbReference type="AlphaFoldDB" id="S0EYI4"/>
<evidence type="ECO:0000313" key="2">
    <source>
        <dbReference type="EMBL" id="CCW34943.1"/>
    </source>
</evidence>
<sequence length="246" mass="26620">MARSEEPSTGRTSGTLLAIETSGDVCSFAVLCEGQLQAERTFRHEMHLSENLPATLEGLCNDAYVTLEEIGTFAVGIGPGSFTGTRIGVMTAKVFAEVYGRPLFGVNALEALAAEYLGLHETVVLVVLPCRAGVVYAALYDVSDVLPRALVEPAAFSVNELVKQIEGFKEKPWILCGPAAADIFCQWKSWFSERLSLAAFCLESPRASTIGRLAWRRKEQGEVGESPVTLVPAYIAPPPISTPKRR</sequence>
<reference evidence="3" key="1">
    <citation type="submission" date="2013-03" db="EMBL/GenBank/DDBJ databases">
        <title>Genome sequence of Chthonomonas calidirosea, the first sequenced genome from the Armatimonadetes phylum (formally candidate division OP10).</title>
        <authorList>
            <person name="Lee K.C.Y."/>
            <person name="Morgan X.C."/>
            <person name="Dunfield P.F."/>
            <person name="Tamas I."/>
            <person name="Houghton K.M."/>
            <person name="Vyssotski M."/>
            <person name="Ryan J.L.J."/>
            <person name="Lagutin K."/>
            <person name="McDonald I.R."/>
            <person name="Stott M.B."/>
        </authorList>
    </citation>
    <scope>NUCLEOTIDE SEQUENCE [LARGE SCALE GENOMIC DNA]</scope>
    <source>
        <strain evidence="3">DSM 23976 / ICMP 18418 / T49</strain>
    </source>
</reference>
<dbReference type="SUPFAM" id="SSF53067">
    <property type="entry name" value="Actin-like ATPase domain"/>
    <property type="match status" value="2"/>
</dbReference>
<dbReference type="NCBIfam" id="TIGR03725">
    <property type="entry name" value="T6A_YeaZ"/>
    <property type="match status" value="1"/>
</dbReference>
<dbReference type="InParanoid" id="S0EYI4"/>
<dbReference type="InterPro" id="IPR022496">
    <property type="entry name" value="T6A_TsaB"/>
</dbReference>
<gene>
    <name evidence="2" type="ORF">CCALI_01124</name>
</gene>
<dbReference type="OrthoDB" id="9784166at2"/>
<proteinExistence type="predicted"/>
<dbReference type="Pfam" id="PF00814">
    <property type="entry name" value="TsaD"/>
    <property type="match status" value="1"/>
</dbReference>
<dbReference type="KEGG" id="ccz:CCALI_01124"/>
<dbReference type="STRING" id="454171.CP488_00034"/>
<dbReference type="FunCoup" id="S0EYI4">
    <property type="interactions" value="319"/>
</dbReference>
<keyword evidence="3" id="KW-1185">Reference proteome</keyword>
<dbReference type="InterPro" id="IPR043129">
    <property type="entry name" value="ATPase_NBD"/>
</dbReference>
<accession>S0EYI4</accession>
<dbReference type="PATRIC" id="fig|1303518.3.peg.1144"/>
<feature type="domain" description="Gcp-like" evidence="1">
    <location>
        <begin position="47"/>
        <end position="162"/>
    </location>
</feature>
<protein>
    <submittedName>
        <fullName evidence="2">Universal bacterial protein YeaZ</fullName>
    </submittedName>
</protein>
<dbReference type="eggNOG" id="COG1214">
    <property type="taxonomic scope" value="Bacteria"/>
</dbReference>
<dbReference type="InterPro" id="IPR000905">
    <property type="entry name" value="Gcp-like_dom"/>
</dbReference>
<dbReference type="CDD" id="cd24032">
    <property type="entry name" value="ASKHA_NBD_TsaB"/>
    <property type="match status" value="1"/>
</dbReference>
<evidence type="ECO:0000259" key="1">
    <source>
        <dbReference type="Pfam" id="PF00814"/>
    </source>
</evidence>
<dbReference type="HOGENOM" id="CLU_064886_0_0_0"/>